<dbReference type="Proteomes" id="UP001485043">
    <property type="component" value="Unassembled WGS sequence"/>
</dbReference>
<comment type="caution">
    <text evidence="2">The sequence shown here is derived from an EMBL/GenBank/DDBJ whole genome shotgun (WGS) entry which is preliminary data.</text>
</comment>
<evidence type="ECO:0000313" key="3">
    <source>
        <dbReference type="Proteomes" id="UP001485043"/>
    </source>
</evidence>
<keyword evidence="1" id="KW-0560">Oxidoreductase</keyword>
<dbReference type="SUPFAM" id="SSF51730">
    <property type="entry name" value="FAD-linked oxidoreductase"/>
    <property type="match status" value="1"/>
</dbReference>
<reference evidence="2 3" key="1">
    <citation type="journal article" date="2024" name="Nat. Commun.">
        <title>Phylogenomics reveals the evolutionary origins of lichenization in chlorophyte algae.</title>
        <authorList>
            <person name="Puginier C."/>
            <person name="Libourel C."/>
            <person name="Otte J."/>
            <person name="Skaloud P."/>
            <person name="Haon M."/>
            <person name="Grisel S."/>
            <person name="Petersen M."/>
            <person name="Berrin J.G."/>
            <person name="Delaux P.M."/>
            <person name="Dal Grande F."/>
            <person name="Keller J."/>
        </authorList>
    </citation>
    <scope>NUCLEOTIDE SEQUENCE [LARGE SCALE GENOMIC DNA]</scope>
    <source>
        <strain evidence="2 3">SAG 2523</strain>
    </source>
</reference>
<dbReference type="InterPro" id="IPR029041">
    <property type="entry name" value="FAD-linked_oxidoreductase-like"/>
</dbReference>
<keyword evidence="3" id="KW-1185">Reference proteome</keyword>
<dbReference type="Gene3D" id="3.20.20.220">
    <property type="match status" value="1"/>
</dbReference>
<name>A0AAW1T5B7_9CHLO</name>
<evidence type="ECO:0000256" key="1">
    <source>
        <dbReference type="ARBA" id="ARBA00023002"/>
    </source>
</evidence>
<organism evidence="2 3">
    <name type="scientific">Apatococcus fuscideae</name>
    <dbReference type="NCBI Taxonomy" id="2026836"/>
    <lineage>
        <taxon>Eukaryota</taxon>
        <taxon>Viridiplantae</taxon>
        <taxon>Chlorophyta</taxon>
        <taxon>core chlorophytes</taxon>
        <taxon>Trebouxiophyceae</taxon>
        <taxon>Chlorellales</taxon>
        <taxon>Chlorellaceae</taxon>
        <taxon>Apatococcus</taxon>
    </lineage>
</organism>
<accession>A0AAW1T5B7</accession>
<evidence type="ECO:0008006" key="4">
    <source>
        <dbReference type="Google" id="ProtNLM"/>
    </source>
</evidence>
<protein>
    <recommendedName>
        <fullName evidence="4">Methylenetetrahydrofolate reductase (NAD(P)H)</fullName>
    </recommendedName>
</protein>
<gene>
    <name evidence="2" type="ORF">WJX84_000402</name>
</gene>
<dbReference type="AlphaFoldDB" id="A0AAW1T5B7"/>
<dbReference type="EMBL" id="JALJOV010000430">
    <property type="protein sequence ID" value="KAK9863776.1"/>
    <property type="molecule type" value="Genomic_DNA"/>
</dbReference>
<dbReference type="GO" id="GO:0016491">
    <property type="term" value="F:oxidoreductase activity"/>
    <property type="evidence" value="ECO:0007669"/>
    <property type="project" value="UniProtKB-KW"/>
</dbReference>
<proteinExistence type="predicted"/>
<sequence length="276" mass="31200">MAQCMSQWQLELFFKKKQDLTDKVLPFLRERNLRRLNITNKNKKDDLIESVATIYEGLPEAQLCVHYALKWNSKGSPAATLKAFQEFCIKLASYSDASVLLISGTRPGKNDSVQALQLLKEQQNCQESAAVPISVAFNPFFPAAADFAREKQRLKQKLQTGMVDAVYLQNGNDLQRLQEGLDYIKEVQGNRHNLKILGSVFLPSKKLLAQMNFRPWNGVFLSKEYLGSVDKAEEITLKILSIYAQHGVVPLLESNIQKVEDLRHALDLFDRGAKGS</sequence>
<evidence type="ECO:0000313" key="2">
    <source>
        <dbReference type="EMBL" id="KAK9863776.1"/>
    </source>
</evidence>